<evidence type="ECO:0000313" key="3">
    <source>
        <dbReference type="Proteomes" id="UP000053257"/>
    </source>
</evidence>
<dbReference type="InterPro" id="IPR001810">
    <property type="entry name" value="F-box_dom"/>
</dbReference>
<dbReference type="Proteomes" id="UP000053257">
    <property type="component" value="Unassembled WGS sequence"/>
</dbReference>
<evidence type="ECO:0000313" key="2">
    <source>
        <dbReference type="EMBL" id="KIP06268.1"/>
    </source>
</evidence>
<dbReference type="InterPro" id="IPR032675">
    <property type="entry name" value="LRR_dom_sf"/>
</dbReference>
<protein>
    <recommendedName>
        <fullName evidence="1">F-box domain-containing protein</fullName>
    </recommendedName>
</protein>
<dbReference type="HOGENOM" id="CLU_536487_0_0_1"/>
<evidence type="ECO:0000259" key="1">
    <source>
        <dbReference type="Pfam" id="PF12937"/>
    </source>
</evidence>
<dbReference type="Pfam" id="PF12937">
    <property type="entry name" value="F-box-like"/>
    <property type="match status" value="1"/>
</dbReference>
<gene>
    <name evidence="2" type="ORF">PHLGIDRAFT_466916</name>
</gene>
<sequence length="476" mass="53334">MGCSLRSFLRAWIRRIHRRIVATSSTPSARPHEAVPLLDQRVTRLSPAQQLPDEILLEIMGHLIPVTAPRRSSISSSSPERAAAAVTQTLIRHQVFLLRACRTCRSWYSAGCEVLYRSPLLANPHSMELFERTLMQSPSLARFVKAIYAPIRVEGTAADLFGWVVGRRSLSAQREDLSTMLSNCASLRALTIRHSVRSGIVSRVPVKEVLRSNRRLSGQLESLSLHGSTHETPSAPQYCVLPTLSDMLLPHLQVLCLRGIYVLPSLHLPLLPQLHTMHLVGNHYFGHGPYFLAESLPALRSLEVVKQNRFPDPTFGLREVFDEACLLQLENIRVMQDERCMLITRSIPCDGRVRRLVLGKISSRDHTDLVCWRLPDALETLHLVLRQDGTSHRSIADLEDTLDAVCRCLELNDEAKKLRELVVVAQLDDICGAPTDRAPFKAVLDDLQSLCCRRGIAFRIDPPSSDDLDDDSPNAC</sequence>
<dbReference type="OrthoDB" id="2794889at2759"/>
<dbReference type="EMBL" id="KN840522">
    <property type="protein sequence ID" value="KIP06268.1"/>
    <property type="molecule type" value="Genomic_DNA"/>
</dbReference>
<dbReference type="Gene3D" id="1.20.1280.50">
    <property type="match status" value="1"/>
</dbReference>
<name>A0A0C3PJE9_PHLG1</name>
<organism evidence="2 3">
    <name type="scientific">Phlebiopsis gigantea (strain 11061_1 CR5-6)</name>
    <name type="common">White-rot fungus</name>
    <name type="synonym">Peniophora gigantea</name>
    <dbReference type="NCBI Taxonomy" id="745531"/>
    <lineage>
        <taxon>Eukaryota</taxon>
        <taxon>Fungi</taxon>
        <taxon>Dikarya</taxon>
        <taxon>Basidiomycota</taxon>
        <taxon>Agaricomycotina</taxon>
        <taxon>Agaricomycetes</taxon>
        <taxon>Polyporales</taxon>
        <taxon>Phanerochaetaceae</taxon>
        <taxon>Phlebiopsis</taxon>
    </lineage>
</organism>
<dbReference type="AlphaFoldDB" id="A0A0C3PJE9"/>
<proteinExistence type="predicted"/>
<dbReference type="Gene3D" id="3.80.10.10">
    <property type="entry name" value="Ribonuclease Inhibitor"/>
    <property type="match status" value="1"/>
</dbReference>
<reference evidence="2 3" key="1">
    <citation type="journal article" date="2014" name="PLoS Genet.">
        <title>Analysis of the Phlebiopsis gigantea genome, transcriptome and secretome provides insight into its pioneer colonization strategies of wood.</title>
        <authorList>
            <person name="Hori C."/>
            <person name="Ishida T."/>
            <person name="Igarashi K."/>
            <person name="Samejima M."/>
            <person name="Suzuki H."/>
            <person name="Master E."/>
            <person name="Ferreira P."/>
            <person name="Ruiz-Duenas F.J."/>
            <person name="Held B."/>
            <person name="Canessa P."/>
            <person name="Larrondo L.F."/>
            <person name="Schmoll M."/>
            <person name="Druzhinina I.S."/>
            <person name="Kubicek C.P."/>
            <person name="Gaskell J.A."/>
            <person name="Kersten P."/>
            <person name="St John F."/>
            <person name="Glasner J."/>
            <person name="Sabat G."/>
            <person name="Splinter BonDurant S."/>
            <person name="Syed K."/>
            <person name="Yadav J."/>
            <person name="Mgbeahuruike A.C."/>
            <person name="Kovalchuk A."/>
            <person name="Asiegbu F.O."/>
            <person name="Lackner G."/>
            <person name="Hoffmeister D."/>
            <person name="Rencoret J."/>
            <person name="Gutierrez A."/>
            <person name="Sun H."/>
            <person name="Lindquist E."/>
            <person name="Barry K."/>
            <person name="Riley R."/>
            <person name="Grigoriev I.V."/>
            <person name="Henrissat B."/>
            <person name="Kues U."/>
            <person name="Berka R.M."/>
            <person name="Martinez A.T."/>
            <person name="Covert S.F."/>
            <person name="Blanchette R.A."/>
            <person name="Cullen D."/>
        </authorList>
    </citation>
    <scope>NUCLEOTIDE SEQUENCE [LARGE SCALE GENOMIC DNA]</scope>
    <source>
        <strain evidence="2 3">11061_1 CR5-6</strain>
    </source>
</reference>
<dbReference type="SUPFAM" id="SSF52047">
    <property type="entry name" value="RNI-like"/>
    <property type="match status" value="1"/>
</dbReference>
<feature type="domain" description="F-box" evidence="1">
    <location>
        <begin position="49"/>
        <end position="120"/>
    </location>
</feature>
<keyword evidence="3" id="KW-1185">Reference proteome</keyword>
<accession>A0A0C3PJE9</accession>